<evidence type="ECO:0000256" key="1">
    <source>
        <dbReference type="ARBA" id="ARBA00004496"/>
    </source>
</evidence>
<protein>
    <submittedName>
        <fullName evidence="4">Uncharacterized protein</fullName>
    </submittedName>
</protein>
<evidence type="ECO:0000256" key="3">
    <source>
        <dbReference type="ARBA" id="ARBA00023186"/>
    </source>
</evidence>
<keyword evidence="2" id="KW-0963">Cytoplasm</keyword>
<evidence type="ECO:0000313" key="5">
    <source>
        <dbReference type="Proteomes" id="UP000006591"/>
    </source>
</evidence>
<comment type="subcellular location">
    <subcellularLocation>
        <location evidence="1">Cytoplasm</location>
    </subcellularLocation>
</comment>
<accession>A0A0E0HS04</accession>
<dbReference type="GO" id="GO:0005737">
    <property type="term" value="C:cytoplasm"/>
    <property type="evidence" value="ECO:0007669"/>
    <property type="project" value="UniProtKB-SubCell"/>
</dbReference>
<keyword evidence="5" id="KW-1185">Reference proteome</keyword>
<dbReference type="PANTHER" id="PTHR21162">
    <property type="entry name" value="P53 AND DNA DAMAGE-REGULATED PROTEIN"/>
    <property type="match status" value="1"/>
</dbReference>
<name>A0A0E0HS04_ORYNI</name>
<sequence>MDPKMKQLQKALVDIETDAEQLLLARHQEALTTLRKRARTTKTSVPSPFKVIMKEMEGTSGKLLVTEICSTCGNHNPKEDTWLISSRASRLRHQEAIQSFVKEKSFVISEKGTLGIVKSLVSLTDSSQQVTIHPPKTKYLKNKAVSDVLPQNMGLIFFLSHDL</sequence>
<dbReference type="EnsemblPlants" id="ONIVA06G20720.1">
    <property type="protein sequence ID" value="ONIVA06G20720.1"/>
    <property type="gene ID" value="ONIVA06G20720"/>
</dbReference>
<dbReference type="OMA" id="MVKEVCS"/>
<dbReference type="Proteomes" id="UP000006591">
    <property type="component" value="Chromosome 6"/>
</dbReference>
<dbReference type="Gramene" id="ONIVA06G20720.1">
    <property type="protein sequence ID" value="ONIVA06G20720.1"/>
    <property type="gene ID" value="ONIVA06G20720"/>
</dbReference>
<reference evidence="4" key="1">
    <citation type="submission" date="2015-04" db="UniProtKB">
        <authorList>
            <consortium name="EnsemblPlants"/>
        </authorList>
    </citation>
    <scope>IDENTIFICATION</scope>
    <source>
        <strain evidence="4">SL10</strain>
    </source>
</reference>
<dbReference type="PANTHER" id="PTHR21162:SF0">
    <property type="entry name" value="P53 AND DNA DAMAGE-REGULATED PROTEIN 1"/>
    <property type="match status" value="1"/>
</dbReference>
<evidence type="ECO:0000256" key="2">
    <source>
        <dbReference type="ARBA" id="ARBA00022490"/>
    </source>
</evidence>
<proteinExistence type="predicted"/>
<organism evidence="4">
    <name type="scientific">Oryza nivara</name>
    <name type="common">Indian wild rice</name>
    <name type="synonym">Oryza sativa f. spontanea</name>
    <dbReference type="NCBI Taxonomy" id="4536"/>
    <lineage>
        <taxon>Eukaryota</taxon>
        <taxon>Viridiplantae</taxon>
        <taxon>Streptophyta</taxon>
        <taxon>Embryophyta</taxon>
        <taxon>Tracheophyta</taxon>
        <taxon>Spermatophyta</taxon>
        <taxon>Magnoliopsida</taxon>
        <taxon>Liliopsida</taxon>
        <taxon>Poales</taxon>
        <taxon>Poaceae</taxon>
        <taxon>BOP clade</taxon>
        <taxon>Oryzoideae</taxon>
        <taxon>Oryzeae</taxon>
        <taxon>Oryzinae</taxon>
        <taxon>Oryza</taxon>
    </lineage>
</organism>
<dbReference type="InterPro" id="IPR030482">
    <property type="entry name" value="PDRG1"/>
</dbReference>
<dbReference type="AlphaFoldDB" id="A0A0E0HS04"/>
<keyword evidence="3" id="KW-0143">Chaperone</keyword>
<dbReference type="eggNOG" id="ENOG502RXUK">
    <property type="taxonomic scope" value="Eukaryota"/>
</dbReference>
<reference evidence="4" key="2">
    <citation type="submission" date="2018-04" db="EMBL/GenBank/DDBJ databases">
        <title>OnivRS2 (Oryza nivara Reference Sequence Version 2).</title>
        <authorList>
            <person name="Zhang J."/>
            <person name="Kudrna D."/>
            <person name="Lee S."/>
            <person name="Talag J."/>
            <person name="Rajasekar S."/>
            <person name="Welchert J."/>
            <person name="Hsing Y.-I."/>
            <person name="Wing R.A."/>
        </authorList>
    </citation>
    <scope>NUCLEOTIDE SEQUENCE [LARGE SCALE GENOMIC DNA]</scope>
    <source>
        <strain evidence="4">SL10</strain>
    </source>
</reference>
<evidence type="ECO:0000313" key="4">
    <source>
        <dbReference type="EnsemblPlants" id="ONIVA06G20720.1"/>
    </source>
</evidence>
<dbReference type="HOGENOM" id="CLU_138191_0_0_1"/>